<feature type="transmembrane region" description="Helical" evidence="2">
    <location>
        <begin position="68"/>
        <end position="88"/>
    </location>
</feature>
<dbReference type="Proteomes" id="UP000053831">
    <property type="component" value="Unassembled WGS sequence"/>
</dbReference>
<reference evidence="3 4" key="1">
    <citation type="submission" date="2015-07" db="EMBL/GenBank/DDBJ databases">
        <title>The genome of the fungus Escovopsis weberi, a specialized disease agent of ant agriculture.</title>
        <authorList>
            <person name="de Man T.J."/>
            <person name="Stajich J.E."/>
            <person name="Kubicek C.P."/>
            <person name="Chenthamara K."/>
            <person name="Atanasova L."/>
            <person name="Druzhinina I.S."/>
            <person name="Birnbaum S."/>
            <person name="Barribeau S.M."/>
            <person name="Teiling C."/>
            <person name="Suen G."/>
            <person name="Currie C."/>
            <person name="Gerardo N.M."/>
        </authorList>
    </citation>
    <scope>NUCLEOTIDE SEQUENCE [LARGE SCALE GENOMIC DNA]</scope>
</reference>
<sequence length="318" mass="34111">MVHRVIVPLIQAGLALAGIAWKLNENFPAYDLPDHGLASEYRMLSEKLQKGDWTWASALVRTLDVQGIVPAALVSTWPLVALHWAMYVSQFTPLVAMMVMESMHQRKAWAALVTVTLLVLANPVIGLSSAMPLTSIIFFALHRLPSSRQEAPPPDNTKKAKQTSTVPGGGVPRGSAGRRLLLGLILLGSTAAHIGLWILAISATVEPTLFNPHAANALHVMNSLAGVPPSPRIGSSDPWAEPWASMLRVARLRQINEMVGTSSGFFAAVGLFCDALAAKGRRVSLEAVLWMFLISLVAGPAAGCASLLLARDWLLEAE</sequence>
<evidence type="ECO:0000256" key="2">
    <source>
        <dbReference type="SAM" id="Phobius"/>
    </source>
</evidence>
<name>A0A0M8MUX1_ESCWE</name>
<accession>A0A0M8MUX1</accession>
<feature type="transmembrane region" description="Helical" evidence="2">
    <location>
        <begin position="108"/>
        <end position="141"/>
    </location>
</feature>
<comment type="caution">
    <text evidence="3">The sequence shown here is derived from an EMBL/GenBank/DDBJ whole genome shotgun (WGS) entry which is preliminary data.</text>
</comment>
<protein>
    <submittedName>
        <fullName evidence="3">Uncharacterized protein</fullName>
    </submittedName>
</protein>
<dbReference type="EMBL" id="LGSR01000019">
    <property type="protein sequence ID" value="KOS19886.1"/>
    <property type="molecule type" value="Genomic_DNA"/>
</dbReference>
<gene>
    <name evidence="3" type="ORF">ESCO_005800</name>
</gene>
<evidence type="ECO:0000256" key="1">
    <source>
        <dbReference type="SAM" id="MobiDB-lite"/>
    </source>
</evidence>
<dbReference type="AlphaFoldDB" id="A0A0M8MUX1"/>
<proteinExistence type="predicted"/>
<organism evidence="3 4">
    <name type="scientific">Escovopsis weberi</name>
    <dbReference type="NCBI Taxonomy" id="150374"/>
    <lineage>
        <taxon>Eukaryota</taxon>
        <taxon>Fungi</taxon>
        <taxon>Dikarya</taxon>
        <taxon>Ascomycota</taxon>
        <taxon>Pezizomycotina</taxon>
        <taxon>Sordariomycetes</taxon>
        <taxon>Hypocreomycetidae</taxon>
        <taxon>Hypocreales</taxon>
        <taxon>Hypocreaceae</taxon>
        <taxon>Escovopsis</taxon>
    </lineage>
</organism>
<feature type="transmembrane region" description="Helical" evidence="2">
    <location>
        <begin position="289"/>
        <end position="310"/>
    </location>
</feature>
<feature type="region of interest" description="Disordered" evidence="1">
    <location>
        <begin position="148"/>
        <end position="172"/>
    </location>
</feature>
<keyword evidence="4" id="KW-1185">Reference proteome</keyword>
<evidence type="ECO:0000313" key="3">
    <source>
        <dbReference type="EMBL" id="KOS19886.1"/>
    </source>
</evidence>
<feature type="transmembrane region" description="Helical" evidence="2">
    <location>
        <begin position="180"/>
        <end position="203"/>
    </location>
</feature>
<evidence type="ECO:0000313" key="4">
    <source>
        <dbReference type="Proteomes" id="UP000053831"/>
    </source>
</evidence>
<feature type="transmembrane region" description="Helical" evidence="2">
    <location>
        <begin position="258"/>
        <end position="277"/>
    </location>
</feature>
<keyword evidence="2" id="KW-0812">Transmembrane</keyword>
<dbReference type="OrthoDB" id="4945152at2759"/>
<keyword evidence="2" id="KW-1133">Transmembrane helix</keyword>
<keyword evidence="2" id="KW-0472">Membrane</keyword>